<reference evidence="2" key="1">
    <citation type="submission" date="2014-11" db="EMBL/GenBank/DDBJ databases">
        <authorList>
            <person name="Otto D Thomas"/>
            <person name="Naeem Raeece"/>
        </authorList>
    </citation>
    <scope>NUCLEOTIDE SEQUENCE</scope>
</reference>
<name>A0A0G4HG27_9ALVE</name>
<accession>A0A0G4HG27</accession>
<evidence type="ECO:0000256" key="1">
    <source>
        <dbReference type="SAM" id="MobiDB-lite"/>
    </source>
</evidence>
<evidence type="ECO:0000313" key="2">
    <source>
        <dbReference type="EMBL" id="CEM43063.1"/>
    </source>
</evidence>
<dbReference type="EMBL" id="CDMZ01002603">
    <property type="protein sequence ID" value="CEM43063.1"/>
    <property type="molecule type" value="Genomic_DNA"/>
</dbReference>
<feature type="compositionally biased region" description="Basic and acidic residues" evidence="1">
    <location>
        <begin position="107"/>
        <end position="123"/>
    </location>
</feature>
<organism evidence="2">
    <name type="scientific">Chromera velia CCMP2878</name>
    <dbReference type="NCBI Taxonomy" id="1169474"/>
    <lineage>
        <taxon>Eukaryota</taxon>
        <taxon>Sar</taxon>
        <taxon>Alveolata</taxon>
        <taxon>Colpodellida</taxon>
        <taxon>Chromeraceae</taxon>
        <taxon>Chromera</taxon>
    </lineage>
</organism>
<sequence>MKDIAESFPLFRILPGPRGLLVSKLGAVEVGGRGGDGEVFEGTLGGETAPLSETVLLSSSSSLSRPEGGIFTASSAEGDAKRLGGSNSFSLIVPRTLIESRLSARVAKGEEERAEEEIPKGEEIQETGMKMMMILAEAEGAGVAAE</sequence>
<feature type="region of interest" description="Disordered" evidence="1">
    <location>
        <begin position="106"/>
        <end position="125"/>
    </location>
</feature>
<dbReference type="AlphaFoldDB" id="A0A0G4HG27"/>
<proteinExistence type="predicted"/>
<dbReference type="VEuPathDB" id="CryptoDB:Cvel_27241"/>
<gene>
    <name evidence="2" type="ORF">Cvel_27241</name>
</gene>
<protein>
    <submittedName>
        <fullName evidence="2">Uncharacterized protein</fullName>
    </submittedName>
</protein>